<proteinExistence type="predicted"/>
<dbReference type="EMBL" id="KI913617">
    <property type="protein sequence ID" value="ETV63725.1"/>
    <property type="molecule type" value="Genomic_DNA"/>
</dbReference>
<dbReference type="OrthoDB" id="129670at2759"/>
<feature type="region of interest" description="Disordered" evidence="1">
    <location>
        <begin position="18"/>
        <end position="76"/>
    </location>
</feature>
<accession>W4F8C3</accession>
<dbReference type="VEuPathDB" id="FungiDB:H257_19341"/>
<protein>
    <submittedName>
        <fullName evidence="2">Uncharacterized protein</fullName>
    </submittedName>
</protein>
<dbReference type="AlphaFoldDB" id="W4F8C3"/>
<organism evidence="2">
    <name type="scientific">Aphanomyces astaci</name>
    <name type="common">Crayfish plague agent</name>
    <dbReference type="NCBI Taxonomy" id="112090"/>
    <lineage>
        <taxon>Eukaryota</taxon>
        <taxon>Sar</taxon>
        <taxon>Stramenopiles</taxon>
        <taxon>Oomycota</taxon>
        <taxon>Saprolegniomycetes</taxon>
        <taxon>Saprolegniales</taxon>
        <taxon>Verrucalvaceae</taxon>
        <taxon>Aphanomyces</taxon>
    </lineage>
</organism>
<gene>
    <name evidence="2" type="ORF">H257_19341</name>
</gene>
<evidence type="ECO:0000313" key="2">
    <source>
        <dbReference type="EMBL" id="ETV63725.1"/>
    </source>
</evidence>
<name>W4F8C3_APHAT</name>
<reference evidence="2" key="1">
    <citation type="submission" date="2013-12" db="EMBL/GenBank/DDBJ databases">
        <title>The Genome Sequence of Aphanomyces astaci APO3.</title>
        <authorList>
            <consortium name="The Broad Institute Genomics Platform"/>
            <person name="Russ C."/>
            <person name="Tyler B."/>
            <person name="van West P."/>
            <person name="Dieguez-Uribeondo J."/>
            <person name="Young S.K."/>
            <person name="Zeng Q."/>
            <person name="Gargeya S."/>
            <person name="Fitzgerald M."/>
            <person name="Abouelleil A."/>
            <person name="Alvarado L."/>
            <person name="Chapman S.B."/>
            <person name="Gainer-Dewar J."/>
            <person name="Goldberg J."/>
            <person name="Griggs A."/>
            <person name="Gujja S."/>
            <person name="Hansen M."/>
            <person name="Howarth C."/>
            <person name="Imamovic A."/>
            <person name="Ireland A."/>
            <person name="Larimer J."/>
            <person name="McCowan C."/>
            <person name="Murphy C."/>
            <person name="Pearson M."/>
            <person name="Poon T.W."/>
            <person name="Priest M."/>
            <person name="Roberts A."/>
            <person name="Saif S."/>
            <person name="Shea T."/>
            <person name="Sykes S."/>
            <person name="Wortman J."/>
            <person name="Nusbaum C."/>
            <person name="Birren B."/>
        </authorList>
    </citation>
    <scope>NUCLEOTIDE SEQUENCE [LARGE SCALE GENOMIC DNA]</scope>
    <source>
        <strain evidence="2">APO3</strain>
    </source>
</reference>
<evidence type="ECO:0000256" key="1">
    <source>
        <dbReference type="SAM" id="MobiDB-lite"/>
    </source>
</evidence>
<dbReference type="RefSeq" id="XP_009846790.1">
    <property type="nucleotide sequence ID" value="XM_009848488.1"/>
</dbReference>
<sequence>MRTHPVFYVGLLKPYRDPARVSPETLAPGRMRAAKQREVAKQQEAARQQDADAQHQRSGTQDTAGRQEAAEPLGLSNLTLEVRDPMLHRLGRLEPTNAALNILKIIR</sequence>
<dbReference type="GeneID" id="20821337"/>